<keyword evidence="1" id="KW-0175">Coiled coil</keyword>
<feature type="coiled-coil region" evidence="1">
    <location>
        <begin position="219"/>
        <end position="253"/>
    </location>
</feature>
<evidence type="ECO:0000313" key="3">
    <source>
        <dbReference type="Proteomes" id="UP000226525"/>
    </source>
</evidence>
<feature type="non-terminal residue" evidence="2">
    <location>
        <position position="260"/>
    </location>
</feature>
<comment type="caution">
    <text evidence="2">The sequence shown here is derived from an EMBL/GenBank/DDBJ whole genome shotgun (WGS) entry which is preliminary data.</text>
</comment>
<sequence length="260" mass="29871">MYEISRKQGKERRKIVFPARLQVRDITEDVVGLDLAQMGCRIKSRYRLNILSKLILEFYIPSKKEEGKYTVGDPMGNVIVRWSKPSKQEGYFILGLEFGAEPRENHGVNELLGGRRCETAEKLKCQNSSLMGHYAECFACGQKSIKQYSLKNRAVHIQNNIFGTPTYGEPVPGLDPIDYNLLYLTICPNCHFTAPGDEFFKISKEDEPYHHNFPSAKFSERWSEVQAELSEKYEKLKDNIDGEERSIDQALLSYELATRT</sequence>
<accession>A0A2D6YKK0</accession>
<gene>
    <name evidence="2" type="ORF">CMN54_09715</name>
</gene>
<name>A0A2D6YKK0_9DELT</name>
<organism evidence="2 3">
    <name type="scientific">SAR324 cluster bacterium</name>
    <dbReference type="NCBI Taxonomy" id="2024889"/>
    <lineage>
        <taxon>Bacteria</taxon>
        <taxon>Deltaproteobacteria</taxon>
        <taxon>SAR324 cluster</taxon>
    </lineage>
</organism>
<reference evidence="3" key="1">
    <citation type="submission" date="2017-09" db="EMBL/GenBank/DDBJ databases">
        <title>The Reconstruction of 2,631 Draft Metagenome-Assembled Genomes from the Global Oceans.</title>
        <authorList>
            <person name="Tully B.J."/>
            <person name="Graham E.D."/>
            <person name="Heidelberg J.F."/>
        </authorList>
    </citation>
    <scope>NUCLEOTIDE SEQUENCE [LARGE SCALE GENOMIC DNA]</scope>
</reference>
<dbReference type="EMBL" id="NZEX01000109">
    <property type="protein sequence ID" value="MAH63703.1"/>
    <property type="molecule type" value="Genomic_DNA"/>
</dbReference>
<evidence type="ECO:0000313" key="2">
    <source>
        <dbReference type="EMBL" id="MAH63703.1"/>
    </source>
</evidence>
<evidence type="ECO:0000256" key="1">
    <source>
        <dbReference type="SAM" id="Coils"/>
    </source>
</evidence>
<protein>
    <submittedName>
        <fullName evidence="2">PilZ domain-containing protein</fullName>
    </submittedName>
</protein>
<dbReference type="Proteomes" id="UP000226525">
    <property type="component" value="Unassembled WGS sequence"/>
</dbReference>
<dbReference type="AlphaFoldDB" id="A0A2D6YKK0"/>
<proteinExistence type="predicted"/>